<dbReference type="AlphaFoldDB" id="A0A9N8HEY5"/>
<feature type="region of interest" description="Disordered" evidence="1">
    <location>
        <begin position="366"/>
        <end position="391"/>
    </location>
</feature>
<feature type="region of interest" description="Disordered" evidence="1">
    <location>
        <begin position="84"/>
        <end position="104"/>
    </location>
</feature>
<accession>A0A9N8HEY5</accession>
<protein>
    <submittedName>
        <fullName evidence="2">Uncharacterized protein</fullName>
    </submittedName>
</protein>
<gene>
    <name evidence="2" type="ORF">SEMRO_432_G141660.1</name>
</gene>
<name>A0A9N8HEY5_9STRA</name>
<proteinExistence type="predicted"/>
<organism evidence="2 3">
    <name type="scientific">Seminavis robusta</name>
    <dbReference type="NCBI Taxonomy" id="568900"/>
    <lineage>
        <taxon>Eukaryota</taxon>
        <taxon>Sar</taxon>
        <taxon>Stramenopiles</taxon>
        <taxon>Ochrophyta</taxon>
        <taxon>Bacillariophyta</taxon>
        <taxon>Bacillariophyceae</taxon>
        <taxon>Bacillariophycidae</taxon>
        <taxon>Naviculales</taxon>
        <taxon>Naviculaceae</taxon>
        <taxon>Seminavis</taxon>
    </lineage>
</organism>
<feature type="region of interest" description="Disordered" evidence="1">
    <location>
        <begin position="48"/>
        <end position="71"/>
    </location>
</feature>
<evidence type="ECO:0000313" key="2">
    <source>
        <dbReference type="EMBL" id="CAB9510342.1"/>
    </source>
</evidence>
<dbReference type="EMBL" id="CAICTM010000431">
    <property type="protein sequence ID" value="CAB9510342.1"/>
    <property type="molecule type" value="Genomic_DNA"/>
</dbReference>
<evidence type="ECO:0000313" key="3">
    <source>
        <dbReference type="Proteomes" id="UP001153069"/>
    </source>
</evidence>
<comment type="caution">
    <text evidence="2">The sequence shown here is derived from an EMBL/GenBank/DDBJ whole genome shotgun (WGS) entry which is preliminary data.</text>
</comment>
<feature type="compositionally biased region" description="Basic and acidic residues" evidence="1">
    <location>
        <begin position="382"/>
        <end position="391"/>
    </location>
</feature>
<sequence length="455" mass="51211">MFPHTMRLGHRPKSVDVDDFIAKRERRRALKKKVASVFKPFHFHLHHHHDHGTHESHDYAHAKDDHDATPPELLQLSDPTIMSHDSHHEVATSSSGSSTGISDVDSDEEMEVDVDSQLPVTEECKPEAKVDVAACKETVTTILSLSVMYAIGSQPMPSPEEEYIDVPLIDAKVLPLELQNEIANHYNQRHEPAAMQHPLSEELTAEITAYGPPEPTPLWRPLTREAIAEIADRYNERPEPATLQRPLPPKLSLEIVSFSWPAPAAEQTQEASTCDALVLANSSSSDEDLTALKTKCANLSTITELLSKQLVESTLTKKREHITQRKESKLYRDMIRQLEAKHRAEMTSWQSDKRYLEEKLRFNTKESIPPSIRSASPPPKSVRFEEDEKAKKANTLHRRSFMDAFVTPMELCTSSPVKGQPSRASFSMASTMIMQNRFLPAMLSAVAQAQDLKKP</sequence>
<feature type="compositionally biased region" description="Basic and acidic residues" evidence="1">
    <location>
        <begin position="52"/>
        <end position="69"/>
    </location>
</feature>
<dbReference type="Proteomes" id="UP001153069">
    <property type="component" value="Unassembled WGS sequence"/>
</dbReference>
<reference evidence="2" key="1">
    <citation type="submission" date="2020-06" db="EMBL/GenBank/DDBJ databases">
        <authorList>
            <consortium name="Plant Systems Biology data submission"/>
        </authorList>
    </citation>
    <scope>NUCLEOTIDE SEQUENCE</scope>
    <source>
        <strain evidence="2">D6</strain>
    </source>
</reference>
<feature type="compositionally biased region" description="Low complexity" evidence="1">
    <location>
        <begin position="91"/>
        <end position="103"/>
    </location>
</feature>
<evidence type="ECO:0000256" key="1">
    <source>
        <dbReference type="SAM" id="MobiDB-lite"/>
    </source>
</evidence>
<keyword evidence="3" id="KW-1185">Reference proteome</keyword>